<evidence type="ECO:0000313" key="1">
    <source>
        <dbReference type="EMBL" id="KAF7363229.1"/>
    </source>
</evidence>
<organism evidence="1 2">
    <name type="scientific">Mycena venus</name>
    <dbReference type="NCBI Taxonomy" id="2733690"/>
    <lineage>
        <taxon>Eukaryota</taxon>
        <taxon>Fungi</taxon>
        <taxon>Dikarya</taxon>
        <taxon>Basidiomycota</taxon>
        <taxon>Agaricomycotina</taxon>
        <taxon>Agaricomycetes</taxon>
        <taxon>Agaricomycetidae</taxon>
        <taxon>Agaricales</taxon>
        <taxon>Marasmiineae</taxon>
        <taxon>Mycenaceae</taxon>
        <taxon>Mycena</taxon>
    </lineage>
</organism>
<protein>
    <submittedName>
        <fullName evidence="1">Uncharacterized protein</fullName>
    </submittedName>
</protein>
<evidence type="ECO:0000313" key="2">
    <source>
        <dbReference type="Proteomes" id="UP000620124"/>
    </source>
</evidence>
<dbReference type="Proteomes" id="UP000620124">
    <property type="component" value="Unassembled WGS sequence"/>
</dbReference>
<comment type="caution">
    <text evidence="1">The sequence shown here is derived from an EMBL/GenBank/DDBJ whole genome shotgun (WGS) entry which is preliminary data.</text>
</comment>
<accession>A0A8H6YRI5</accession>
<dbReference type="AlphaFoldDB" id="A0A8H6YRI5"/>
<name>A0A8H6YRI5_9AGAR</name>
<dbReference type="EMBL" id="JACAZI010000004">
    <property type="protein sequence ID" value="KAF7363229.1"/>
    <property type="molecule type" value="Genomic_DNA"/>
</dbReference>
<sequence>MGSRRDAGRRERGKDLTQIFRHAAVTRGGKRQNLQVCTFSDSRQLTRGVLGCCRRLSGSASMTVINRCIIDTLSRLLTEPGFTHASIGPCVTASSQTDPRHLKL</sequence>
<reference evidence="1" key="1">
    <citation type="submission" date="2020-05" db="EMBL/GenBank/DDBJ databases">
        <title>Mycena genomes resolve the evolution of fungal bioluminescence.</title>
        <authorList>
            <person name="Tsai I.J."/>
        </authorList>
    </citation>
    <scope>NUCLEOTIDE SEQUENCE</scope>
    <source>
        <strain evidence="1">CCC161011</strain>
    </source>
</reference>
<gene>
    <name evidence="1" type="ORF">MVEN_00675800</name>
</gene>
<keyword evidence="2" id="KW-1185">Reference proteome</keyword>
<proteinExistence type="predicted"/>